<evidence type="ECO:0000313" key="2">
    <source>
        <dbReference type="Proteomes" id="UP000316714"/>
    </source>
</evidence>
<name>A0A5C5VA04_9BACT</name>
<dbReference type="OrthoDB" id="120306at2"/>
<proteinExistence type="predicted"/>
<sequence>MRRKTCRGEGTKVIVLADGQRLPLAIHIESANRAEVQFIEPLLFLAITPHVPGKLTYYRTA</sequence>
<comment type="caution">
    <text evidence="1">The sequence shown here is derived from an EMBL/GenBank/DDBJ whole genome shotgun (WGS) entry which is preliminary data.</text>
</comment>
<dbReference type="AlphaFoldDB" id="A0A5C5VA04"/>
<gene>
    <name evidence="1" type="ORF">KOR34_03250</name>
</gene>
<dbReference type="EMBL" id="SIHJ01000001">
    <property type="protein sequence ID" value="TWT35434.1"/>
    <property type="molecule type" value="Genomic_DNA"/>
</dbReference>
<accession>A0A5C5VA04</accession>
<reference evidence="1 2" key="1">
    <citation type="submission" date="2019-02" db="EMBL/GenBank/DDBJ databases">
        <title>Deep-cultivation of Planctomycetes and their phenomic and genomic characterization uncovers novel biology.</title>
        <authorList>
            <person name="Wiegand S."/>
            <person name="Jogler M."/>
            <person name="Boedeker C."/>
            <person name="Pinto D."/>
            <person name="Vollmers J."/>
            <person name="Rivas-Marin E."/>
            <person name="Kohn T."/>
            <person name="Peeters S.H."/>
            <person name="Heuer A."/>
            <person name="Rast P."/>
            <person name="Oberbeckmann S."/>
            <person name="Bunk B."/>
            <person name="Jeske O."/>
            <person name="Meyerdierks A."/>
            <person name="Storesund J.E."/>
            <person name="Kallscheuer N."/>
            <person name="Luecker S."/>
            <person name="Lage O.M."/>
            <person name="Pohl T."/>
            <person name="Merkel B.J."/>
            <person name="Hornburger P."/>
            <person name="Mueller R.-W."/>
            <person name="Bruemmer F."/>
            <person name="Labrenz M."/>
            <person name="Spormann A.M."/>
            <person name="Op Den Camp H."/>
            <person name="Overmann J."/>
            <person name="Amann R."/>
            <person name="Jetten M.S.M."/>
            <person name="Mascher T."/>
            <person name="Medema M.H."/>
            <person name="Devos D.P."/>
            <person name="Kaster A.-K."/>
            <person name="Ovreas L."/>
            <person name="Rohde M."/>
            <person name="Galperin M.Y."/>
            <person name="Jogler C."/>
        </authorList>
    </citation>
    <scope>NUCLEOTIDE SEQUENCE [LARGE SCALE GENOMIC DNA]</scope>
    <source>
        <strain evidence="1 2">KOR34</strain>
    </source>
</reference>
<dbReference type="Proteomes" id="UP000316714">
    <property type="component" value="Unassembled WGS sequence"/>
</dbReference>
<evidence type="ECO:0000313" key="1">
    <source>
        <dbReference type="EMBL" id="TWT35434.1"/>
    </source>
</evidence>
<keyword evidence="2" id="KW-1185">Reference proteome</keyword>
<organism evidence="1 2">
    <name type="scientific">Posidoniimonas corsicana</name>
    <dbReference type="NCBI Taxonomy" id="1938618"/>
    <lineage>
        <taxon>Bacteria</taxon>
        <taxon>Pseudomonadati</taxon>
        <taxon>Planctomycetota</taxon>
        <taxon>Planctomycetia</taxon>
        <taxon>Pirellulales</taxon>
        <taxon>Lacipirellulaceae</taxon>
        <taxon>Posidoniimonas</taxon>
    </lineage>
</organism>
<dbReference type="RefSeq" id="WP_146561604.1">
    <property type="nucleotide sequence ID" value="NZ_SIHJ01000001.1"/>
</dbReference>
<protein>
    <submittedName>
        <fullName evidence="1">Uncharacterized protein</fullName>
    </submittedName>
</protein>